<dbReference type="EMBL" id="CP051775">
    <property type="protein sequence ID" value="QJE74200.1"/>
    <property type="molecule type" value="Genomic_DNA"/>
</dbReference>
<accession>A0A858R9P6</accession>
<sequence>MFARVKDRLETISSAAAAATAIPRPAAGPGDKPMPSIIGPDMAVTGNLDTPGEVHVEGRIDGDVRCAKLNIGPGGLVRGRIQAVAVRVHGKVEGAIDADEVYLLGGSAVAGDIYQASLEIAPGSQFEGAVRRRKAGEPLPLAALPNPNAPPPQPVPTVVGVETITEPKPADVAEAEVEEVAVEDVTEPAEKPGPAKGNGKLKAAE</sequence>
<evidence type="ECO:0000256" key="1">
    <source>
        <dbReference type="ARBA" id="ARBA00044755"/>
    </source>
</evidence>
<proteinExistence type="inferred from homology"/>
<feature type="region of interest" description="Disordered" evidence="2">
    <location>
        <begin position="181"/>
        <end position="205"/>
    </location>
</feature>
<name>A0A858R9P6_9PROT</name>
<evidence type="ECO:0000256" key="2">
    <source>
        <dbReference type="SAM" id="MobiDB-lite"/>
    </source>
</evidence>
<gene>
    <name evidence="3" type="ORF">HHL28_14920</name>
</gene>
<reference evidence="3" key="1">
    <citation type="submission" date="2020-04" db="EMBL/GenBank/DDBJ databases">
        <title>A desert anoxygenic phototrophic bacterium fixes CO2 using RubisCO under aerobic conditions.</title>
        <authorList>
            <person name="Tang K."/>
        </authorList>
    </citation>
    <scope>NUCLEOTIDE SEQUENCE [LARGE SCALE GENOMIC DNA]</scope>
    <source>
        <strain evidence="3">MIMtkB3</strain>
    </source>
</reference>
<dbReference type="Pfam" id="PF04519">
    <property type="entry name" value="Bactofilin"/>
    <property type="match status" value="1"/>
</dbReference>
<dbReference type="PANTHER" id="PTHR35024:SF4">
    <property type="entry name" value="POLYMER-FORMING CYTOSKELETAL PROTEIN"/>
    <property type="match status" value="1"/>
</dbReference>
<dbReference type="KEGG" id="acru:HHL28_14920"/>
<organism evidence="3 4">
    <name type="scientific">Aerophototrophica crusticola</name>
    <dbReference type="NCBI Taxonomy" id="1709002"/>
    <lineage>
        <taxon>Bacteria</taxon>
        <taxon>Pseudomonadati</taxon>
        <taxon>Pseudomonadota</taxon>
        <taxon>Alphaproteobacteria</taxon>
        <taxon>Rhodospirillales</taxon>
        <taxon>Rhodospirillaceae</taxon>
        <taxon>Aerophototrophica</taxon>
    </lineage>
</organism>
<comment type="similarity">
    <text evidence="1">Belongs to the bactofilin family.</text>
</comment>
<dbReference type="AlphaFoldDB" id="A0A858R9P6"/>
<evidence type="ECO:0000313" key="3">
    <source>
        <dbReference type="EMBL" id="QJE74200.1"/>
    </source>
</evidence>
<keyword evidence="4" id="KW-1185">Reference proteome</keyword>
<dbReference type="PANTHER" id="PTHR35024">
    <property type="entry name" value="HYPOTHETICAL CYTOSOLIC PROTEIN"/>
    <property type="match status" value="1"/>
</dbReference>
<evidence type="ECO:0000313" key="4">
    <source>
        <dbReference type="Proteomes" id="UP000501891"/>
    </source>
</evidence>
<dbReference type="Proteomes" id="UP000501891">
    <property type="component" value="Chromosome"/>
</dbReference>
<protein>
    <submittedName>
        <fullName evidence="3">Polymer-forming cytoskeletal protein</fullName>
    </submittedName>
</protein>
<dbReference type="InterPro" id="IPR007607">
    <property type="entry name" value="BacA/B"/>
</dbReference>
<feature type="region of interest" description="Disordered" evidence="2">
    <location>
        <begin position="139"/>
        <end position="159"/>
    </location>
</feature>